<dbReference type="Gene3D" id="3.30.429.10">
    <property type="entry name" value="Macrophage Migration Inhibitory Factor"/>
    <property type="match status" value="1"/>
</dbReference>
<feature type="domain" description="DUF4440" evidence="3">
    <location>
        <begin position="69"/>
        <end position="169"/>
    </location>
</feature>
<dbReference type="Gene3D" id="3.10.450.50">
    <property type="match status" value="1"/>
</dbReference>
<dbReference type="Pfam" id="PF01361">
    <property type="entry name" value="Tautomerase"/>
    <property type="match status" value="1"/>
</dbReference>
<dbReference type="InterPro" id="IPR014347">
    <property type="entry name" value="Tautomerase/MIF_sf"/>
</dbReference>
<dbReference type="RefSeq" id="WP_198884785.1">
    <property type="nucleotide sequence ID" value="NZ_JAEKJA010000048.1"/>
</dbReference>
<keyword evidence="1" id="KW-0413">Isomerase</keyword>
<protein>
    <submittedName>
        <fullName evidence="4">DUF4440 domain-containing protein</fullName>
    </submittedName>
</protein>
<accession>A0A934IW83</accession>
<dbReference type="InterPro" id="IPR004370">
    <property type="entry name" value="4-OT-like_dom"/>
</dbReference>
<dbReference type="Proteomes" id="UP000609531">
    <property type="component" value="Unassembled WGS sequence"/>
</dbReference>
<dbReference type="EMBL" id="JAEKJA010000048">
    <property type="protein sequence ID" value="MBJ3778884.1"/>
    <property type="molecule type" value="Genomic_DNA"/>
</dbReference>
<dbReference type="AlphaFoldDB" id="A0A934IW83"/>
<dbReference type="SUPFAM" id="SSF55331">
    <property type="entry name" value="Tautomerase/MIF"/>
    <property type="match status" value="1"/>
</dbReference>
<evidence type="ECO:0000313" key="5">
    <source>
        <dbReference type="Proteomes" id="UP000609531"/>
    </source>
</evidence>
<dbReference type="SUPFAM" id="SSF54427">
    <property type="entry name" value="NTF2-like"/>
    <property type="match status" value="1"/>
</dbReference>
<proteinExistence type="predicted"/>
<feature type="domain" description="4-oxalocrotonate tautomerase-like" evidence="2">
    <location>
        <begin position="2"/>
        <end position="54"/>
    </location>
</feature>
<dbReference type="GO" id="GO:0016853">
    <property type="term" value="F:isomerase activity"/>
    <property type="evidence" value="ECO:0007669"/>
    <property type="project" value="UniProtKB-KW"/>
</dbReference>
<evidence type="ECO:0000259" key="2">
    <source>
        <dbReference type="Pfam" id="PF01361"/>
    </source>
</evidence>
<dbReference type="InterPro" id="IPR032710">
    <property type="entry name" value="NTF2-like_dom_sf"/>
</dbReference>
<name>A0A934IW83_9HYPH</name>
<dbReference type="Pfam" id="PF14534">
    <property type="entry name" value="DUF4440"/>
    <property type="match status" value="1"/>
</dbReference>
<dbReference type="InterPro" id="IPR027843">
    <property type="entry name" value="DUF4440"/>
</dbReference>
<comment type="caution">
    <text evidence="4">The sequence shown here is derived from an EMBL/GenBank/DDBJ whole genome shotgun (WGS) entry which is preliminary data.</text>
</comment>
<evidence type="ECO:0000259" key="3">
    <source>
        <dbReference type="Pfam" id="PF14534"/>
    </source>
</evidence>
<reference evidence="4" key="1">
    <citation type="submission" date="2020-12" db="EMBL/GenBank/DDBJ databases">
        <title>Bacterial taxonomy.</title>
        <authorList>
            <person name="Pan X."/>
        </authorList>
    </citation>
    <scope>NUCLEOTIDE SEQUENCE</scope>
    <source>
        <strain evidence="4">B2012</strain>
    </source>
</reference>
<sequence>MPVVTVTLIEGYAAAAKARLVRALGLAVRATLDAPPEGITVFAHEVKAGDYARGLAPRSPAPPPPDAVEVVETYLAAMERRDLAAASAFLAAGAELVFPGGARFTRLEDLVAWSAGRYQRVGKRFDRFDAAPAEDGVVVTVTGTLYGVWPDGSAFEGIRFVDVFRLVAGAIVLQEVWNDLALHAPS</sequence>
<evidence type="ECO:0000256" key="1">
    <source>
        <dbReference type="ARBA" id="ARBA00023235"/>
    </source>
</evidence>
<evidence type="ECO:0000313" key="4">
    <source>
        <dbReference type="EMBL" id="MBJ3778884.1"/>
    </source>
</evidence>
<gene>
    <name evidence="4" type="ORF">JCR33_24520</name>
</gene>
<keyword evidence="5" id="KW-1185">Reference proteome</keyword>
<organism evidence="4 5">
    <name type="scientific">Acuticoccus mangrovi</name>
    <dbReference type="NCBI Taxonomy" id="2796142"/>
    <lineage>
        <taxon>Bacteria</taxon>
        <taxon>Pseudomonadati</taxon>
        <taxon>Pseudomonadota</taxon>
        <taxon>Alphaproteobacteria</taxon>
        <taxon>Hyphomicrobiales</taxon>
        <taxon>Amorphaceae</taxon>
        <taxon>Acuticoccus</taxon>
    </lineage>
</organism>